<gene>
    <name evidence="1" type="ORF">SIOphi_00590</name>
</gene>
<name>R4JGM6_9CAUD</name>
<protein>
    <submittedName>
        <fullName evidence="1">Uncharacterized protein</fullName>
    </submittedName>
</protein>
<accession>R4JGM6</accession>
<reference evidence="1 2" key="1">
    <citation type="submission" date="2013-02" db="EMBL/GenBank/DDBJ databases">
        <authorList>
            <person name="Lukaszewicz M."/>
            <person name="Biegalska A."/>
            <person name="Krasowska A."/>
        </authorList>
    </citation>
    <scope>NUCLEOTIDE SEQUENCE [LARGE SCALE GENOMIC DNA]</scope>
</reference>
<keyword evidence="2" id="KW-1185">Reference proteome</keyword>
<evidence type="ECO:0000313" key="2">
    <source>
        <dbReference type="Proteomes" id="UP000258501"/>
    </source>
</evidence>
<organism evidence="1 2">
    <name type="scientific">Bacillus phage SIOphi</name>
    <dbReference type="NCBI Taxonomy" id="1285382"/>
    <lineage>
        <taxon>Viruses</taxon>
        <taxon>Duplodnaviria</taxon>
        <taxon>Heunggongvirae</taxon>
        <taxon>Uroviricota</taxon>
        <taxon>Caudoviricetes</taxon>
        <taxon>Herelleviridae</taxon>
        <taxon>Bastillevirinae</taxon>
        <taxon>Siophivirus</taxon>
        <taxon>Siophivirus SIOphi</taxon>
    </lineage>
</organism>
<proteinExistence type="predicted"/>
<dbReference type="EMBL" id="KC699836">
    <property type="protein sequence ID" value="AGK86926.1"/>
    <property type="molecule type" value="Genomic_DNA"/>
</dbReference>
<sequence>MGYNVSVEDIKESIEFSIDFKETLLQGYKDTEEELIDALAASLGTKDKDALEKRQGKFRYLQIIHVLILKIEKEIQMLQDLLRRINNGEAISYAEYSAILYGCSLTTGGKYNV</sequence>
<dbReference type="Proteomes" id="UP000258501">
    <property type="component" value="Segment"/>
</dbReference>
<evidence type="ECO:0000313" key="1">
    <source>
        <dbReference type="EMBL" id="AGK86926.1"/>
    </source>
</evidence>